<feature type="chain" id="PRO_5015377286" description="Outer membrane lipoprotein Blc" evidence="12">
    <location>
        <begin position="20"/>
        <end position="167"/>
    </location>
</feature>
<feature type="domain" description="Lipocalin/cytosolic fatty-acid binding" evidence="14">
    <location>
        <begin position="29"/>
        <end position="166"/>
    </location>
</feature>
<dbReference type="PANTHER" id="PTHR10612:SF34">
    <property type="entry name" value="APOLIPOPROTEIN D"/>
    <property type="match status" value="1"/>
</dbReference>
<evidence type="ECO:0000256" key="3">
    <source>
        <dbReference type="ARBA" id="ARBA00011738"/>
    </source>
</evidence>
<dbReference type="InterPro" id="IPR012674">
    <property type="entry name" value="Calycin"/>
</dbReference>
<dbReference type="InterPro" id="IPR022271">
    <property type="entry name" value="Lipocalin_ApoD"/>
</dbReference>
<dbReference type="RefSeq" id="WP_108604341.1">
    <property type="nucleotide sequence ID" value="NZ_CP026604.1"/>
</dbReference>
<keyword evidence="5 12" id="KW-0446">Lipid-binding</keyword>
<comment type="similarity">
    <text evidence="2 12">Belongs to the calycin superfamily. Lipocalin family.</text>
</comment>
<dbReference type="OrthoDB" id="9793905at2"/>
<gene>
    <name evidence="15" type="ORF">C2869_18475</name>
</gene>
<protein>
    <recommendedName>
        <fullName evidence="11 12">Outer membrane lipoprotein Blc</fullName>
    </recommendedName>
</protein>
<keyword evidence="16" id="KW-1185">Reference proteome</keyword>
<dbReference type="AlphaFoldDB" id="A0A2S0VVM9"/>
<dbReference type="GO" id="GO:0009279">
    <property type="term" value="C:cell outer membrane"/>
    <property type="evidence" value="ECO:0007669"/>
    <property type="project" value="UniProtKB-SubCell"/>
</dbReference>
<dbReference type="EMBL" id="CP026604">
    <property type="protein sequence ID" value="AWB68277.1"/>
    <property type="molecule type" value="Genomic_DNA"/>
</dbReference>
<name>A0A2S0VVM9_9ALTE</name>
<evidence type="ECO:0000256" key="4">
    <source>
        <dbReference type="ARBA" id="ARBA00022729"/>
    </source>
</evidence>
<dbReference type="InterPro" id="IPR047202">
    <property type="entry name" value="Lipocalin_Blc-like_dom"/>
</dbReference>
<feature type="lipid moiety-binding region" description="S-diacylglycerol cysteine" evidence="13">
    <location>
        <position position="13"/>
    </location>
</feature>
<sequence>MRLLLFTFVLLLCSCTGLPNNVTPINNFQLQRYLGTWYEIARLDHSFERGLSQVSASYSMRSDGGVRVLNKGFNSEDGRWQQAEGKAYFVQDETTGHLKVSFFGPFYASYTIFELDANYQTAFVAGYSKDYLWLLARTPQVDERTKQKFIQNAKDKGFATEQLIWLN</sequence>
<feature type="signal peptide" evidence="12">
    <location>
        <begin position="1"/>
        <end position="19"/>
    </location>
</feature>
<evidence type="ECO:0000313" key="15">
    <source>
        <dbReference type="EMBL" id="AWB68277.1"/>
    </source>
</evidence>
<keyword evidence="9 12" id="KW-0449">Lipoprotein</keyword>
<evidence type="ECO:0000256" key="8">
    <source>
        <dbReference type="ARBA" id="ARBA00023237"/>
    </source>
</evidence>
<comment type="subunit">
    <text evidence="3 12">Homodimer.</text>
</comment>
<evidence type="ECO:0000256" key="13">
    <source>
        <dbReference type="PIRSR" id="PIRSR036893-52"/>
    </source>
</evidence>
<comment type="subcellular location">
    <subcellularLocation>
        <location evidence="1">Cell outer membrane</location>
        <topology evidence="1">Lipid-anchor</topology>
    </subcellularLocation>
</comment>
<evidence type="ECO:0000313" key="16">
    <source>
        <dbReference type="Proteomes" id="UP000244441"/>
    </source>
</evidence>
<dbReference type="PRINTS" id="PR01171">
    <property type="entry name" value="BCTLIPOCALIN"/>
</dbReference>
<dbReference type="PROSITE" id="PS00213">
    <property type="entry name" value="LIPOCALIN"/>
    <property type="match status" value="1"/>
</dbReference>
<proteinExistence type="inferred from homology"/>
<evidence type="ECO:0000259" key="14">
    <source>
        <dbReference type="Pfam" id="PF08212"/>
    </source>
</evidence>
<evidence type="ECO:0000256" key="1">
    <source>
        <dbReference type="ARBA" id="ARBA00004459"/>
    </source>
</evidence>
<dbReference type="InterPro" id="IPR002446">
    <property type="entry name" value="Lipocalin_bac"/>
</dbReference>
<dbReference type="Pfam" id="PF08212">
    <property type="entry name" value="Lipocalin_2"/>
    <property type="match status" value="1"/>
</dbReference>
<evidence type="ECO:0000256" key="9">
    <source>
        <dbReference type="ARBA" id="ARBA00023288"/>
    </source>
</evidence>
<dbReference type="InterPro" id="IPR022272">
    <property type="entry name" value="Lipocalin_CS"/>
</dbReference>
<dbReference type="KEGG" id="cate:C2869_18475"/>
<reference evidence="15 16" key="1">
    <citation type="submission" date="2018-01" db="EMBL/GenBank/DDBJ databases">
        <title>Genome sequence of a Cantenovulum-like bacteria.</title>
        <authorList>
            <person name="Tan W.R."/>
            <person name="Lau N.-S."/>
            <person name="Go F."/>
            <person name="Amirul A.-A.A."/>
        </authorList>
    </citation>
    <scope>NUCLEOTIDE SEQUENCE [LARGE SCALE GENOMIC DNA]</scope>
    <source>
        <strain evidence="15 16">CCB-QB4</strain>
    </source>
</reference>
<evidence type="ECO:0000256" key="2">
    <source>
        <dbReference type="ARBA" id="ARBA00006889"/>
    </source>
</evidence>
<dbReference type="InterPro" id="IPR000566">
    <property type="entry name" value="Lipocln_cytosolic_FA-bd_dom"/>
</dbReference>
<evidence type="ECO:0000256" key="10">
    <source>
        <dbReference type="ARBA" id="ARBA00057024"/>
    </source>
</evidence>
<accession>A0A2S0VVM9</accession>
<keyword evidence="6 12" id="KW-0472">Membrane</keyword>
<dbReference type="PIRSF" id="PIRSF036893">
    <property type="entry name" value="Lipocalin_ApoD"/>
    <property type="match status" value="1"/>
</dbReference>
<dbReference type="PROSITE" id="PS51257">
    <property type="entry name" value="PROKAR_LIPOPROTEIN"/>
    <property type="match status" value="1"/>
</dbReference>
<dbReference type="CDD" id="cd19438">
    <property type="entry name" value="lipocalin_Blc-like"/>
    <property type="match status" value="1"/>
</dbReference>
<dbReference type="FunFam" id="2.40.128.20:FF:000002">
    <property type="entry name" value="Outer membrane lipoprotein Blc"/>
    <property type="match status" value="1"/>
</dbReference>
<evidence type="ECO:0000256" key="5">
    <source>
        <dbReference type="ARBA" id="ARBA00023121"/>
    </source>
</evidence>
<dbReference type="SUPFAM" id="SSF50814">
    <property type="entry name" value="Lipocalins"/>
    <property type="match status" value="1"/>
</dbReference>
<keyword evidence="4 12" id="KW-0732">Signal</keyword>
<dbReference type="GO" id="GO:0006950">
    <property type="term" value="P:response to stress"/>
    <property type="evidence" value="ECO:0007669"/>
    <property type="project" value="UniProtKB-ARBA"/>
</dbReference>
<evidence type="ECO:0000256" key="7">
    <source>
        <dbReference type="ARBA" id="ARBA00023139"/>
    </source>
</evidence>
<evidence type="ECO:0000256" key="6">
    <source>
        <dbReference type="ARBA" id="ARBA00023136"/>
    </source>
</evidence>
<keyword evidence="8 12" id="KW-0998">Cell outer membrane</keyword>
<dbReference type="Proteomes" id="UP000244441">
    <property type="component" value="Chromosome"/>
</dbReference>
<comment type="function">
    <text evidence="10 12">Involved in the storage or transport of lipids necessary for membrane maintenance under stressful conditions. Displays a binding preference for lysophospholipids.</text>
</comment>
<keyword evidence="7 13" id="KW-0564">Palmitate</keyword>
<dbReference type="GO" id="GO:0008289">
    <property type="term" value="F:lipid binding"/>
    <property type="evidence" value="ECO:0007669"/>
    <property type="project" value="UniProtKB-UniRule"/>
</dbReference>
<evidence type="ECO:0000256" key="12">
    <source>
        <dbReference type="PIRNR" id="PIRNR036893"/>
    </source>
</evidence>
<organism evidence="15 16">
    <name type="scientific">Saccharobesus litoralis</name>
    <dbReference type="NCBI Taxonomy" id="2172099"/>
    <lineage>
        <taxon>Bacteria</taxon>
        <taxon>Pseudomonadati</taxon>
        <taxon>Pseudomonadota</taxon>
        <taxon>Gammaproteobacteria</taxon>
        <taxon>Alteromonadales</taxon>
        <taxon>Alteromonadaceae</taxon>
        <taxon>Saccharobesus</taxon>
    </lineage>
</organism>
<feature type="lipid moiety-binding region" description="N-palmitoyl cysteine" evidence="13">
    <location>
        <position position="13"/>
    </location>
</feature>
<evidence type="ECO:0000256" key="11">
    <source>
        <dbReference type="ARBA" id="ARBA00071217"/>
    </source>
</evidence>
<dbReference type="PANTHER" id="PTHR10612">
    <property type="entry name" value="APOLIPOPROTEIN D"/>
    <property type="match status" value="1"/>
</dbReference>
<dbReference type="Gene3D" id="2.40.128.20">
    <property type="match status" value="1"/>
</dbReference>